<keyword evidence="2" id="KW-1185">Reference proteome</keyword>
<dbReference type="EMBL" id="FWYD01000027">
    <property type="protein sequence ID" value="SMD08213.1"/>
    <property type="molecule type" value="Genomic_DNA"/>
</dbReference>
<protein>
    <submittedName>
        <fullName evidence="1">Uncharacterized protein</fullName>
    </submittedName>
</protein>
<evidence type="ECO:0000313" key="1">
    <source>
        <dbReference type="EMBL" id="SMD08213.1"/>
    </source>
</evidence>
<feature type="non-terminal residue" evidence="1">
    <location>
        <position position="89"/>
    </location>
</feature>
<proteinExistence type="predicted"/>
<gene>
    <name evidence="1" type="ORF">SAMN06295998_12745</name>
</gene>
<dbReference type="AlphaFoldDB" id="A0A1W2EEP8"/>
<dbReference type="Proteomes" id="UP000192330">
    <property type="component" value="Unassembled WGS sequence"/>
</dbReference>
<sequence length="89" mass="9832">MVSHASTDWFWPTRLCIFLLQKVRRNVFLPAPDACLGAGLLRFVSDAWVDREAFAKGFDFGPDLGFDLCVAVFAIGCEAVDHLDDPVGD</sequence>
<accession>A0A1W2EEP8</accession>
<organism evidence="1 2">
    <name type="scientific">Primorskyibacter flagellatus</name>
    <dbReference type="NCBI Taxonomy" id="1387277"/>
    <lineage>
        <taxon>Bacteria</taxon>
        <taxon>Pseudomonadati</taxon>
        <taxon>Pseudomonadota</taxon>
        <taxon>Alphaproteobacteria</taxon>
        <taxon>Rhodobacterales</taxon>
        <taxon>Roseobacteraceae</taxon>
        <taxon>Primorskyibacter</taxon>
    </lineage>
</organism>
<name>A0A1W2EEP8_9RHOB</name>
<evidence type="ECO:0000313" key="2">
    <source>
        <dbReference type="Proteomes" id="UP000192330"/>
    </source>
</evidence>
<reference evidence="1 2" key="1">
    <citation type="submission" date="2017-04" db="EMBL/GenBank/DDBJ databases">
        <authorList>
            <person name="Afonso C.L."/>
            <person name="Miller P.J."/>
            <person name="Scott M.A."/>
            <person name="Spackman E."/>
            <person name="Goraichik I."/>
            <person name="Dimitrov K.M."/>
            <person name="Suarez D.L."/>
            <person name="Swayne D.E."/>
        </authorList>
    </citation>
    <scope>NUCLEOTIDE SEQUENCE [LARGE SCALE GENOMIC DNA]</scope>
    <source>
        <strain evidence="1 2">CGMCC 1.12644</strain>
    </source>
</reference>